<evidence type="ECO:0000313" key="2">
    <source>
        <dbReference type="Proteomes" id="UP000548632"/>
    </source>
</evidence>
<dbReference type="AlphaFoldDB" id="A0A839H9E2"/>
<protein>
    <submittedName>
        <fullName evidence="1">Uncharacterized protein</fullName>
    </submittedName>
</protein>
<gene>
    <name evidence="1" type="ORF">HUK38_04620</name>
</gene>
<accession>A0A839H9E2</accession>
<dbReference type="RefSeq" id="WP_182582937.1">
    <property type="nucleotide sequence ID" value="NZ_JABVCQ010000007.1"/>
</dbReference>
<keyword evidence="2" id="KW-1185">Reference proteome</keyword>
<evidence type="ECO:0000313" key="1">
    <source>
        <dbReference type="EMBL" id="MBB1125514.1"/>
    </source>
</evidence>
<sequence length="80" mass="9565">MRIDNEAELKKAQAKLFRSGTLARARKEKEFFSSFPMDMMPTKKLLILYEQANSKQSKQSKRLIHNELFRRKVFSVSWRN</sequence>
<dbReference type="EMBL" id="JABVCQ010000007">
    <property type="protein sequence ID" value="MBB1125514.1"/>
    <property type="molecule type" value="Genomic_DNA"/>
</dbReference>
<organism evidence="1 2">
    <name type="scientific">Thiospirillum jenense</name>
    <dbReference type="NCBI Taxonomy" id="1653858"/>
    <lineage>
        <taxon>Bacteria</taxon>
        <taxon>Pseudomonadati</taxon>
        <taxon>Pseudomonadota</taxon>
        <taxon>Gammaproteobacteria</taxon>
        <taxon>Chromatiales</taxon>
        <taxon>Chromatiaceae</taxon>
        <taxon>Thiospirillum</taxon>
    </lineage>
</organism>
<name>A0A839H9E2_9GAMM</name>
<reference evidence="1 2" key="1">
    <citation type="journal article" date="2020" name="Arch. Microbiol.">
        <title>The genome sequence of the giant phototrophic gammaproteobacterium Thiospirillum jenense gives insight into its physiological properties and phylogenetic relationships.</title>
        <authorList>
            <person name="Imhoff J.F."/>
            <person name="Meyer T.E."/>
            <person name="Kyndt J.A."/>
        </authorList>
    </citation>
    <scope>NUCLEOTIDE SEQUENCE [LARGE SCALE GENOMIC DNA]</scope>
    <source>
        <strain evidence="1 2">DSM 216</strain>
    </source>
</reference>
<proteinExistence type="predicted"/>
<comment type="caution">
    <text evidence="1">The sequence shown here is derived from an EMBL/GenBank/DDBJ whole genome shotgun (WGS) entry which is preliminary data.</text>
</comment>
<dbReference type="Proteomes" id="UP000548632">
    <property type="component" value="Unassembled WGS sequence"/>
</dbReference>